<evidence type="ECO:0000313" key="3">
    <source>
        <dbReference type="Proteomes" id="UP000249616"/>
    </source>
</evidence>
<keyword evidence="1" id="KW-0812">Transmembrane</keyword>
<name>A0A2Z4IYN9_9ACTN</name>
<keyword evidence="3" id="KW-1185">Reference proteome</keyword>
<accession>A0A2Z4IYN9</accession>
<dbReference type="AlphaFoldDB" id="A0A2Z4IYN9"/>
<dbReference type="RefSeq" id="WP_053763841.1">
    <property type="nucleotide sequence ID" value="NZ_CBDRHE010000066.1"/>
</dbReference>
<keyword evidence="1" id="KW-0472">Membrane</keyword>
<organism evidence="2 3">
    <name type="scientific">Streptomyces cadmiisoli</name>
    <dbReference type="NCBI Taxonomy" id="2184053"/>
    <lineage>
        <taxon>Bacteria</taxon>
        <taxon>Bacillati</taxon>
        <taxon>Actinomycetota</taxon>
        <taxon>Actinomycetes</taxon>
        <taxon>Kitasatosporales</taxon>
        <taxon>Streptomycetaceae</taxon>
        <taxon>Streptomyces</taxon>
        <taxon>Streptomyces aurantiacus group</taxon>
    </lineage>
</organism>
<protein>
    <submittedName>
        <fullName evidence="2">Uncharacterized protein</fullName>
    </submittedName>
</protein>
<dbReference type="KEGG" id="scad:DN051_15675"/>
<sequence>MAAIKFLISLFALPIAVGISALIILVCLAGATAGLVLGVPFMALGAVFGAKGDGGISEWIGNCLNSAVGGPVTVFSTIYGNIWD</sequence>
<dbReference type="GeneID" id="32590847"/>
<dbReference type="EMBL" id="CP030073">
    <property type="protein sequence ID" value="AWW37907.1"/>
    <property type="molecule type" value="Genomic_DNA"/>
</dbReference>
<feature type="transmembrane region" description="Helical" evidence="1">
    <location>
        <begin position="6"/>
        <end position="39"/>
    </location>
</feature>
<reference evidence="2 3" key="1">
    <citation type="journal article" date="2019" name="Int. J. Syst. Evol. Microbiol.">
        <title>Streptomyces cadmiisoli sp. nov., a novel actinomycete isolated from cadmium-contaminated soil.</title>
        <authorList>
            <person name="Li K."/>
            <person name="Tang X."/>
            <person name="Zhao J."/>
            <person name="Guo Y."/>
            <person name="Tang Y."/>
            <person name="Gao J."/>
        </authorList>
    </citation>
    <scope>NUCLEOTIDE SEQUENCE [LARGE SCALE GENOMIC DNA]</scope>
    <source>
        <strain evidence="2 3">ZFG47</strain>
    </source>
</reference>
<gene>
    <name evidence="2" type="ORF">DN051_15675</name>
</gene>
<keyword evidence="1" id="KW-1133">Transmembrane helix</keyword>
<evidence type="ECO:0000256" key="1">
    <source>
        <dbReference type="SAM" id="Phobius"/>
    </source>
</evidence>
<evidence type="ECO:0000313" key="2">
    <source>
        <dbReference type="EMBL" id="AWW37907.1"/>
    </source>
</evidence>
<dbReference type="Proteomes" id="UP000249616">
    <property type="component" value="Chromosome"/>
</dbReference>
<proteinExistence type="predicted"/>